<reference evidence="8" key="1">
    <citation type="submission" date="2020-11" db="EMBL/GenBank/DDBJ databases">
        <authorList>
            <person name="Tran Van P."/>
        </authorList>
    </citation>
    <scope>NUCLEOTIDE SEQUENCE</scope>
</reference>
<evidence type="ECO:0000256" key="4">
    <source>
        <dbReference type="ARBA" id="ARBA00023242"/>
    </source>
</evidence>
<dbReference type="GO" id="GO:0005667">
    <property type="term" value="C:transcription regulator complex"/>
    <property type="evidence" value="ECO:0007669"/>
    <property type="project" value="TreeGrafter"/>
</dbReference>
<evidence type="ECO:0000256" key="3">
    <source>
        <dbReference type="ARBA" id="ARBA00023163"/>
    </source>
</evidence>
<dbReference type="SMART" id="SM00426">
    <property type="entry name" value="TEA"/>
    <property type="match status" value="1"/>
</dbReference>
<feature type="compositionally biased region" description="Acidic residues" evidence="6">
    <location>
        <begin position="312"/>
        <end position="322"/>
    </location>
</feature>
<sequence length="445" mass="47890">MESIGFPIDNETSMGSDTLSQLVACLSTELRALGSIPGLAGNTLEINLGISPIALGPFTTRSTRVGFVLLEARRQDLEGLIPLSFIRGAKMCPSYHKQGIRYTFDLITFQILRCAQSGTGKHQTRPCAPWVRWSSWALGSASFSSQSQHQTRPCAPWALGSASCSSQSQHQTRPCAPWVRWSSWALGSASCSSQSQHQTRPCAPWARWSSWALGSASCSSQSQHQTRPCAPWARCQAPPMSAAILTWRPRVCATSSTCIDGTQAKRQARLVCFVGDCGPLEAGNISSPWTPVSAGPPADTNGSGSDTKNLDVGDEVSDEDDKDLAAADAEGVWSPDIEQSFQEALAIYPPCGRRKIILSDEGKMYDESVAECNGNKRENKPIPSANVGILKSVQRDTKSTGTVCSLSQVPSAIETTRSSPPPIPQISRFLHPHQALLLARVYAAS</sequence>
<keyword evidence="4" id="KW-0539">Nucleus</keyword>
<gene>
    <name evidence="8" type="ORF">TSIB3V08_LOCUS10574</name>
</gene>
<accession>A0A7R9B7L5</accession>
<feature type="domain" description="TEA" evidence="7">
    <location>
        <begin position="326"/>
        <end position="423"/>
    </location>
</feature>
<dbReference type="InterPro" id="IPR050937">
    <property type="entry name" value="TEC1_TEAD_TF"/>
</dbReference>
<dbReference type="GO" id="GO:0000978">
    <property type="term" value="F:RNA polymerase II cis-regulatory region sequence-specific DNA binding"/>
    <property type="evidence" value="ECO:0007669"/>
    <property type="project" value="TreeGrafter"/>
</dbReference>
<feature type="DNA-binding region" description="TEA" evidence="5">
    <location>
        <begin position="326"/>
        <end position="423"/>
    </location>
</feature>
<organism evidence="8">
    <name type="scientific">Timema shepardi</name>
    <name type="common">Walking stick</name>
    <dbReference type="NCBI Taxonomy" id="629360"/>
    <lineage>
        <taxon>Eukaryota</taxon>
        <taxon>Metazoa</taxon>
        <taxon>Ecdysozoa</taxon>
        <taxon>Arthropoda</taxon>
        <taxon>Hexapoda</taxon>
        <taxon>Insecta</taxon>
        <taxon>Pterygota</taxon>
        <taxon>Neoptera</taxon>
        <taxon>Polyneoptera</taxon>
        <taxon>Phasmatodea</taxon>
        <taxon>Timematodea</taxon>
        <taxon>Timematoidea</taxon>
        <taxon>Timematidae</taxon>
        <taxon>Timema</taxon>
    </lineage>
</organism>
<evidence type="ECO:0000259" key="7">
    <source>
        <dbReference type="PROSITE" id="PS51088"/>
    </source>
</evidence>
<dbReference type="GO" id="GO:0048568">
    <property type="term" value="P:embryonic organ development"/>
    <property type="evidence" value="ECO:0007669"/>
    <property type="project" value="TreeGrafter"/>
</dbReference>
<evidence type="ECO:0000256" key="6">
    <source>
        <dbReference type="SAM" id="MobiDB-lite"/>
    </source>
</evidence>
<evidence type="ECO:0000256" key="5">
    <source>
        <dbReference type="PROSITE-ProRule" id="PRU00505"/>
    </source>
</evidence>
<dbReference type="InterPro" id="IPR038096">
    <property type="entry name" value="TEA/ATTS_sf"/>
</dbReference>
<dbReference type="Gene3D" id="6.10.20.40">
    <property type="entry name" value="TEA/ATTS domain"/>
    <property type="match status" value="1"/>
</dbReference>
<dbReference type="PROSITE" id="PS50092">
    <property type="entry name" value="TSP1"/>
    <property type="match status" value="1"/>
</dbReference>
<evidence type="ECO:0000256" key="1">
    <source>
        <dbReference type="ARBA" id="ARBA00004123"/>
    </source>
</evidence>
<comment type="subcellular location">
    <subcellularLocation>
        <location evidence="1">Nucleus</location>
    </subcellularLocation>
</comment>
<dbReference type="InterPro" id="IPR000818">
    <property type="entry name" value="TEA/ATTS_dom"/>
</dbReference>
<proteinExistence type="predicted"/>
<dbReference type="InterPro" id="IPR000884">
    <property type="entry name" value="TSP1_rpt"/>
</dbReference>
<dbReference type="EMBL" id="OC007206">
    <property type="protein sequence ID" value="CAD7266558.1"/>
    <property type="molecule type" value="Genomic_DNA"/>
</dbReference>
<dbReference type="PANTHER" id="PTHR11834:SF0">
    <property type="entry name" value="PROTEIN SCALLOPED"/>
    <property type="match status" value="1"/>
</dbReference>
<keyword evidence="2" id="KW-0805">Transcription regulation</keyword>
<dbReference type="AlphaFoldDB" id="A0A7R9B7L5"/>
<dbReference type="GO" id="GO:0005634">
    <property type="term" value="C:nucleus"/>
    <property type="evidence" value="ECO:0007669"/>
    <property type="project" value="UniProtKB-SubCell"/>
</dbReference>
<keyword evidence="3" id="KW-0804">Transcription</keyword>
<dbReference type="GO" id="GO:0000981">
    <property type="term" value="F:DNA-binding transcription factor activity, RNA polymerase II-specific"/>
    <property type="evidence" value="ECO:0007669"/>
    <property type="project" value="TreeGrafter"/>
</dbReference>
<feature type="region of interest" description="Disordered" evidence="6">
    <location>
        <begin position="285"/>
        <end position="322"/>
    </location>
</feature>
<evidence type="ECO:0000313" key="8">
    <source>
        <dbReference type="EMBL" id="CAD7266558.1"/>
    </source>
</evidence>
<name>A0A7R9B7L5_TIMSH</name>
<dbReference type="GO" id="GO:0035329">
    <property type="term" value="P:hippo signaling"/>
    <property type="evidence" value="ECO:0007669"/>
    <property type="project" value="TreeGrafter"/>
</dbReference>
<protein>
    <recommendedName>
        <fullName evidence="7">TEA domain-containing protein</fullName>
    </recommendedName>
</protein>
<dbReference type="PROSITE" id="PS51088">
    <property type="entry name" value="TEA_2"/>
    <property type="match status" value="1"/>
</dbReference>
<dbReference type="PANTHER" id="PTHR11834">
    <property type="entry name" value="TRANSCRIPTIONAL ENHANCER FACTOR TEF RELATED"/>
    <property type="match status" value="1"/>
</dbReference>
<dbReference type="Pfam" id="PF01285">
    <property type="entry name" value="TEA"/>
    <property type="match status" value="1"/>
</dbReference>
<evidence type="ECO:0000256" key="2">
    <source>
        <dbReference type="ARBA" id="ARBA00023015"/>
    </source>
</evidence>